<dbReference type="SUPFAM" id="SSF56801">
    <property type="entry name" value="Acetyl-CoA synthetase-like"/>
    <property type="match status" value="3"/>
</dbReference>
<evidence type="ECO:0000313" key="7">
    <source>
        <dbReference type="EMBL" id="KAK3937945.1"/>
    </source>
</evidence>
<dbReference type="PANTHER" id="PTHR45527:SF1">
    <property type="entry name" value="FATTY ACID SYNTHASE"/>
    <property type="match status" value="1"/>
</dbReference>
<name>A0AAN6N2F8_9PEZI</name>
<dbReference type="FunFam" id="3.30.300.30:FF:000015">
    <property type="entry name" value="Nonribosomal peptide synthase SidD"/>
    <property type="match status" value="1"/>
</dbReference>
<dbReference type="FunFam" id="3.30.300.30:FF:000033">
    <property type="entry name" value="Nonribosomal siderophore peptide synthase SidC"/>
    <property type="match status" value="1"/>
</dbReference>
<dbReference type="InterPro" id="IPR000873">
    <property type="entry name" value="AMP-dep_synth/lig_dom"/>
</dbReference>
<dbReference type="Gene3D" id="3.40.50.12780">
    <property type="entry name" value="N-terminal domain of ligase-like"/>
    <property type="match status" value="3"/>
</dbReference>
<dbReference type="Gene3D" id="3.30.300.30">
    <property type="match status" value="3"/>
</dbReference>
<dbReference type="GO" id="GO:0031169">
    <property type="term" value="P:ferrichrome biosynthetic process"/>
    <property type="evidence" value="ECO:0007669"/>
    <property type="project" value="UniProtKB-ARBA"/>
</dbReference>
<comment type="pathway">
    <text evidence="1">Siderophore biosynthesis.</text>
</comment>
<dbReference type="GO" id="GO:0016874">
    <property type="term" value="F:ligase activity"/>
    <property type="evidence" value="ECO:0007669"/>
    <property type="project" value="UniProtKB-KW"/>
</dbReference>
<dbReference type="InterPro" id="IPR010071">
    <property type="entry name" value="AA_adenyl_dom"/>
</dbReference>
<keyword evidence="8" id="KW-1185">Reference proteome</keyword>
<evidence type="ECO:0000256" key="4">
    <source>
        <dbReference type="ARBA" id="ARBA00022598"/>
    </source>
</evidence>
<dbReference type="InterPro" id="IPR020806">
    <property type="entry name" value="PKS_PP-bd"/>
</dbReference>
<accession>A0AAN6N2F8</accession>
<feature type="domain" description="Carrier" evidence="6">
    <location>
        <begin position="3248"/>
        <end position="3325"/>
    </location>
</feature>
<comment type="caution">
    <text evidence="7">The sequence shown here is derived from an EMBL/GenBank/DDBJ whole genome shotgun (WGS) entry which is preliminary data.</text>
</comment>
<dbReference type="PANTHER" id="PTHR45527">
    <property type="entry name" value="NONRIBOSOMAL PEPTIDE SYNTHETASE"/>
    <property type="match status" value="1"/>
</dbReference>
<feature type="domain" description="Carrier" evidence="6">
    <location>
        <begin position="3824"/>
        <end position="3897"/>
    </location>
</feature>
<keyword evidence="3" id="KW-0597">Phosphoprotein</keyword>
<feature type="domain" description="Carrier" evidence="6">
    <location>
        <begin position="541"/>
        <end position="614"/>
    </location>
</feature>
<dbReference type="PROSITE" id="PS00012">
    <property type="entry name" value="PHOSPHOPANTETHEINE"/>
    <property type="match status" value="4"/>
</dbReference>
<evidence type="ECO:0000256" key="3">
    <source>
        <dbReference type="ARBA" id="ARBA00022553"/>
    </source>
</evidence>
<evidence type="ECO:0000259" key="6">
    <source>
        <dbReference type="PROSITE" id="PS50075"/>
    </source>
</evidence>
<protein>
    <submittedName>
        <fullName evidence="7">Non-ribosomal peptide synthetase</fullName>
    </submittedName>
</protein>
<dbReference type="PROSITE" id="PS50075">
    <property type="entry name" value="CARRIER"/>
    <property type="match status" value="6"/>
</dbReference>
<proteinExistence type="inferred from homology"/>
<evidence type="ECO:0000256" key="5">
    <source>
        <dbReference type="ARBA" id="ARBA00029454"/>
    </source>
</evidence>
<dbReference type="NCBIfam" id="TIGR01733">
    <property type="entry name" value="AA-adenyl-dom"/>
    <property type="match status" value="3"/>
</dbReference>
<feature type="domain" description="Carrier" evidence="6">
    <location>
        <begin position="1611"/>
        <end position="1688"/>
    </location>
</feature>
<dbReference type="InterPro" id="IPR045851">
    <property type="entry name" value="AMP-bd_C_sf"/>
</dbReference>
<feature type="domain" description="Carrier" evidence="6">
    <location>
        <begin position="4381"/>
        <end position="4454"/>
    </location>
</feature>
<dbReference type="PROSITE" id="PS00455">
    <property type="entry name" value="AMP_BINDING"/>
    <property type="match status" value="2"/>
</dbReference>
<dbReference type="SMART" id="SM00823">
    <property type="entry name" value="PKS_PP"/>
    <property type="match status" value="6"/>
</dbReference>
<dbReference type="GO" id="GO:0031177">
    <property type="term" value="F:phosphopantetheine binding"/>
    <property type="evidence" value="ECO:0007669"/>
    <property type="project" value="InterPro"/>
</dbReference>
<dbReference type="GO" id="GO:0005737">
    <property type="term" value="C:cytoplasm"/>
    <property type="evidence" value="ECO:0007669"/>
    <property type="project" value="TreeGrafter"/>
</dbReference>
<reference evidence="8" key="1">
    <citation type="journal article" date="2023" name="Mol. Phylogenet. Evol.">
        <title>Genome-scale phylogeny and comparative genomics of the fungal order Sordariales.</title>
        <authorList>
            <person name="Hensen N."/>
            <person name="Bonometti L."/>
            <person name="Westerberg I."/>
            <person name="Brannstrom I.O."/>
            <person name="Guillou S."/>
            <person name="Cros-Aarteil S."/>
            <person name="Calhoun S."/>
            <person name="Haridas S."/>
            <person name="Kuo A."/>
            <person name="Mondo S."/>
            <person name="Pangilinan J."/>
            <person name="Riley R."/>
            <person name="LaButti K."/>
            <person name="Andreopoulos B."/>
            <person name="Lipzen A."/>
            <person name="Chen C."/>
            <person name="Yan M."/>
            <person name="Daum C."/>
            <person name="Ng V."/>
            <person name="Clum A."/>
            <person name="Steindorff A."/>
            <person name="Ohm R.A."/>
            <person name="Martin F."/>
            <person name="Silar P."/>
            <person name="Natvig D.O."/>
            <person name="Lalanne C."/>
            <person name="Gautier V."/>
            <person name="Ament-Velasquez S.L."/>
            <person name="Kruys A."/>
            <person name="Hutchinson M.I."/>
            <person name="Powell A.J."/>
            <person name="Barry K."/>
            <person name="Miller A.N."/>
            <person name="Grigoriev I.V."/>
            <person name="Debuchy R."/>
            <person name="Gladieux P."/>
            <person name="Hiltunen Thoren M."/>
            <person name="Johannesson H."/>
        </authorList>
    </citation>
    <scope>NUCLEOTIDE SEQUENCE [LARGE SCALE GENOMIC DNA]</scope>
    <source>
        <strain evidence="8">CBS 340.73</strain>
    </source>
</reference>
<evidence type="ECO:0000256" key="1">
    <source>
        <dbReference type="ARBA" id="ARBA00004924"/>
    </source>
</evidence>
<dbReference type="FunFam" id="3.40.50.12780:FF:000024">
    <property type="entry name" value="Nonribosomal siderophore peptide synthase SidC"/>
    <property type="match status" value="2"/>
</dbReference>
<dbReference type="InterPro" id="IPR009081">
    <property type="entry name" value="PP-bd_ACP"/>
</dbReference>
<keyword evidence="4" id="KW-0436">Ligase</keyword>
<comment type="similarity">
    <text evidence="5">Belongs to the NRP synthetase family.</text>
</comment>
<dbReference type="CDD" id="cd05918">
    <property type="entry name" value="A_NRPS_SidN3_like"/>
    <property type="match status" value="1"/>
</dbReference>
<feature type="domain" description="Carrier" evidence="6">
    <location>
        <begin position="2167"/>
        <end position="2240"/>
    </location>
</feature>
<dbReference type="InterPro" id="IPR036736">
    <property type="entry name" value="ACP-like_sf"/>
</dbReference>
<dbReference type="InterPro" id="IPR023213">
    <property type="entry name" value="CAT-like_dom_sf"/>
</dbReference>
<keyword evidence="2" id="KW-0596">Phosphopantetheine</keyword>
<gene>
    <name evidence="7" type="ORF">QBC46DRAFT_442234</name>
</gene>
<dbReference type="SUPFAM" id="SSF52777">
    <property type="entry name" value="CoA-dependent acyltransferases"/>
    <property type="match status" value="12"/>
</dbReference>
<dbReference type="GO" id="GO:0010106">
    <property type="term" value="P:cellular response to iron ion starvation"/>
    <property type="evidence" value="ECO:0007669"/>
    <property type="project" value="UniProtKB-ARBA"/>
</dbReference>
<dbReference type="InterPro" id="IPR006162">
    <property type="entry name" value="Ppantetheine_attach_site"/>
</dbReference>
<dbReference type="Proteomes" id="UP001303473">
    <property type="component" value="Unassembled WGS sequence"/>
</dbReference>
<organism evidence="7 8">
    <name type="scientific">Diplogelasinospora grovesii</name>
    <dbReference type="NCBI Taxonomy" id="303347"/>
    <lineage>
        <taxon>Eukaryota</taxon>
        <taxon>Fungi</taxon>
        <taxon>Dikarya</taxon>
        <taxon>Ascomycota</taxon>
        <taxon>Pezizomycotina</taxon>
        <taxon>Sordariomycetes</taxon>
        <taxon>Sordariomycetidae</taxon>
        <taxon>Sordariales</taxon>
        <taxon>Diplogelasinosporaceae</taxon>
        <taxon>Diplogelasinospora</taxon>
    </lineage>
</organism>
<dbReference type="Gene3D" id="1.10.1200.10">
    <property type="entry name" value="ACP-like"/>
    <property type="match status" value="6"/>
</dbReference>
<sequence>MASPDSRLEETLSIINHPAIRLPGPELLHELVQHSSDDGVPAIDFLSPDGTRVSLSYEQLHKTSHSLARRICASSRGPKVSDPLIIPVLVPQRPELYVALLGILKAGGAFCPLNLDVPPERAKFILKDVSARMVITTSELAARIPTDDHECAVLLIDDSDALQEFGLSASPDWRQPNPADLAYVVYTSGSTGTPKGVGVSHGAATQSLLAHDRHIPPFSRFLQFAAPTFDVSVFEIFFPLLRGKTLVSCSRSALLDDLPLVIRKMGVDACELTPTVAGSLLRKRENAPNLRLLLTIGEMLTMPVVQEFGGSADQPSLLWGMYGPTEAAIHCTLQSAFACGSPIGSIGVPLDSVSAFVLQIPGDNSTATSSSVVLPRGEIGELAVGGYQLADGYMNRPEQTAAAFVDSPYGRLYRTGDKARIRPDGTLECLGRISDGQIKLRGQRVELGEVEQAALRTQGCHSAAAAVVSGTLVLFCAVDTPDAMTECIQASCKAWLPGFMLPGDVVVLESFPRLASGKVDRKRLIADYSESRGGEQPREPQFRDELEKELCTLAHGVLAVGVHPYDNLSRAGMDSIVAVKFASALRVAGFQVSAVDILGCKTISALHARIRGKIGAAVPASPLNITHADEFSLLEVVAGHTTLERRAGDIDSILRCTPLQASMLAETTSNARAYCNWIELSVPAVHSDISIRSWFCQLAQMNESLRTGFVYHEGQFLQVIFKELSDAQIRLTDSIVNEFEIQGDKDLLQPFRIQVLQSSKGADTTVVLQAHHAIYDGWSMDMMVSDLESFARGERPTDRPQYRRVSAYCQSQLFSNDCDAARGFWAEQLAGFQPAPLPILKPEQSTTTAVCCIPMRLNLRLGDVRRSLQEIGCGPQVLFQACLTWLWSSVLGSEDVVIGSVASGRTLPIPQIEDIAGPCISALPIRTDLSQVRTIKDVLSTIHAVNRAVLPHSMLPLPEIKRAANIRPGQPLFDVLFVYQESLHSRERSCNEIREVNHQDYLETKLLVEIEPKRREFVCRLTYHSDAFLETHVDIMAQQIQALASHMLGNLDSGLFSIQHAFPRNLLSVYNPNPISFSGTPDLARAVERVAVEFPDKNALCFAHQVSEEIIDAKVLSFRELNDMANKIAWHLRDCEVRERGVVAIVMEKSVLLYAGILAILKAGCAYLPVLPSTPTARIEAIFQTAEVEFCLVDTATRTKLRHLSCNFVDLESLDLRSRPISNLNVPTDPSRLSYVIYTSGSTGVPKGVCMTQLNIMSNIDVLSRIYPVKEDSRLLQSCSQAFDVSVFEIFFAWTQGMCLCSAVNDVLFEDLERSIRRLDITHLSMTPTVASLVDPTKTPLVEFLVTAGEAMTEVVARKWAKQLHQGYGPSETTNICSVKKMGPNQVMQHLGWSFENTSTVVLFRNSTEVVPLGGLGELCFGGDQVARGYLKMLQLTSSKFINHPIYGRLYRSGDLGRMLPDGSMIIAGRMDDQIKLRGLRIEVNEITSIVRQSPEVVDCATLFVKQGATDTGRLVTFIVPEPKERPTTFQILDIDDKLGLKIQALYQLISSRVPVYMIPSYMIPISVLPVTASGKLDRGLLNNAARDLGQMYLERASHSVHSSDGQEDDTPWSDVERKIAQTVSSTFGVPLSTVQRWTPLSTLGLDSISAIEVSKQLQRVLGKRLPISAILQHASVARLAQVSSETETARTPERSMLELFPSNVADAVTAKISNHERIEKIIPCTPLQEAMLAASAGRQSYLNRMLFRIFVDPAAMKNSWDSMVERHGILRTCFVPTDDTQRPIVQVVLKHGSWQPEWRELDASKTCLDDCISKQVETVPNSLESMEPPLSFALIAIGENKYLSFICHHALYDGVAIEKLLFEVEQLIGGTSLSAPPPYESFLTQSLLLPESTDGFWRDHLDGFVPQLISQTKDGNHPESHSTILTRPAEIPLSQVNEKLKQYGISLLSLSQSAWSIVLGCLFQTDDICFGNVINGRSLPIERIDELVAPCFNTIPVRMQLSEKRRNLDLMKAFQSLGVELLPYHFTPLRHVQSLLSGDTRHLFDTLLLLQQPPRPLDQSVWTLERDAGEMDVPLVCELIPDPQPDTLVVKLHPNPTLLSPDALELIFDLFSFALRLCLRFPASQVSSAELLPEDLKVRLSRLSLATAEGDKPSTPQLSGTSEKWSATESCIRAVLSTLSTVDAERIYRRMTIYQLGLDSISAVQIASMLRKQGIEVSASDVIGNPTCETLARYLDTRTTLPSQAAPGHDFAGFQSDVQAQIAGYGITYSPTESLLPCTPLQAGMMAQFIESGGRDYFNFIDFRMDQDISTAVLAEAWLTLYHAHPILRTRVVSIDHPDSSFAMIQHHADTYPLPLTVIPREHAKEFSLDKWRLDASYRAIRSPHRLLWAASLVETEEGVMMHVAIHHVLYDAHSLQLLLGDLAKVLARHRVLPAPRTEVAILDILSQVSASAAGSGEFWKKQADKVVINRFPTMTPLRESSRGILVDSAISCLPVTTLEQAVAKSGYTMQVVLQAAWARILSSYLGEGSAVFGVVLAGRNTEATRDAVFPCITTLPVVATNVSSNRDLLEQMLAYNTELFKQQHTPLTRIQQLLGCPDTRLFDTLLVYQKLDVDGSDPRPWRIVSDQATVDYPVSLEVERQTGNALRYQLTFFSDVLPKEQARLLLRQFDATVRHLVLEPAGEEASLANSAAELLSVLPPEQPEIPSEVKFLHQFVESQALKTPTKTALRFVYTFKGETPMDQQWTYSELNLNANRVAQLLLPHVQAGDIVAIHFDKCPEAYFSILGILKAGCAFVALDPGAPPSRKEFIVKDSGATVLLASEEDQVLRDTTVSVPVIAIDCESLAELPCSTPVTSRRLEPSDVCYCLYTSGTTGTPKGCEITHENAVQAMLAFQKIFEGRWNEDSNWLQFASLHFDVSVLEQYWSWSVGIALVAAPRDLILEDLAGTISRLNITHIDLTPSLARLLHPDDVPSLCRGVFITGGESLKQEILDAWGSKGVIYNFYGPTEATIGVTVYPRVPRNGRSSNIGRQFINVGSYVLKPGTEEPVLRGAVGELCVTGKLVGKGYLRRDDLTAERFPTLQNFGGRVYRTGDLVRVLHDGCFDFLGRSDDQVKLRGQRLEIGEINHAIKAGVREVADVATLVVRNEKQQKDFLVSFIVDDQPDCSAKLPEIVHDRQASERCRDARRACHAKLPGYMVPTYVFQLSCMPLSRNNKVEMKELKRLFSGLSHDQLLSMAPRANGANAKLSETGQKIAMVLARMHTVEPATLDSSSSIFELGVDSVSVFRFSRALKKEGLLQANPAAVLRHPTLGELADALDSEMAAAISSSVSAAQQLVQACGHRHVSHVCKALGISPRQIQYIAPCSPLQEGMLSRATTNGTYFNAFRFQLAPDVSTPRLMQAWKRTVDACAILRTRFVYTVDGPVQAALKSESANLPWMEEAVASDAAVEDLLRSKQNAWIHRNKDSLTQPWEILIVQDTQNANSERLLVLHMFHGLYDAHSFKLMLDKVASQYVTAHETPDERAARLGNEPTFLEALCHGPLQSFDECRTFWIEHLKDAQLVRAAKTSREESTEISYSTREMIFQGLETLRSILGVSHQAVVQAAWAFVLAKQLGANPTMGMITSGRAIDLEGAEFVVGPMFNTLPFHVPVVSGDGEPGLTWSALARKCHSFNVAVLPFQHVPLRNIQKWCAGGKPLFDNLFSFQREDMTSIKDRGLWKDVDSGMDADYPLALEVTLTSDHRLQLLLVSRGGVASSDILSSMLHGLETALTGMSQDPGDAVWPQQVNFGHIGRPEDAIVNGHIANGVDMDDSIRSDFVWTKEASLVRKEMASLADVPGETVTETTSVFGLGLDSIDLVKLSARMKKHGIAIKPSQLMKAQTISSMSRLLKPRLHGHSMPHETLKTTGISVKLREFLADSGYELGDIESVCPATPLQDSMMAEMMQSDFQLYFNHDISELSPGVDKHRLIDAWTTVVANSPILRTSFWPIDSPSFDFAYCQVVSTGHPPSIAQVDLESGEGLSDVVESARQRARQGGGRSDLLQLVFANIPGRKYLVLSIAHALYDGWSLSLLHHDVQAAYHGCYRPRPSYEPYLHGMAISSSNQDCSDFWAGFLDGATPTLLPGKETSPSYGETVYRAHAASCLSASSIRSFCKQHAVTLQTLGQACWAALLATKTRSLDVTFGAVLSGRDSEIAEALMFPTMNTVAVRSVLHGTVSSWLQYMQESMANISQFQHYPLRKAQSLARRGGGLLFNTLFIQQHAPSPLENQQQKPLVKSVDGLSAVEYPVCMEMETTKSKLMWRIACDGRYVSRDETHLLLHQLDVVLGYLLDSPRAEVLSFSGQQTSICGLPSFTPKSADHRLSVTGTPSPRAVTSWSPMEERIRDVLAEISGVPANTILQHHSIYHLGLDSISAIKASSLLRKKGVTMGVRDMLKAKSIAEMAELHTEGLPSSQTSTDTTSLEGVFPDHLEKAMERINAAAAIEEAGLDASMVEEILPATSMQAHMLSVWQNTDGQVFYPEFVYTLDVPVDAVVVASAWMKLAADTPLLRTTFVATQSREIPILQVALKPQESTHLPALADANTWTSSTGTPIRVYAALTASRTEQGNWTLRLKIHHALYDAISLPVIMKRFASLCTDDTPVRGNNDTAALVWKQSISRQLSDSSRAARKQFWTSYLADVEPCSVPSRGQQSGSGTRVSLVRESVIADISHVKSLCVAKGVSIQALFFAVYASLLASMKEPRPRDVAFGIYLANRADDSTGEGSPYPTLCLVPLRVTVGDGPNAVQMAARIQADIQAISSSENVNVGLWEIQDWTGVVVDSFVNFISLPASQDGRGQAKPREVRPDNQETAPIVEHVPPPSELANNTIRDAYPDPVDIEVALHDQAMTIGVFGPSHKLGEDGASHIISSLVEMLGGLRSVT</sequence>
<dbReference type="InterPro" id="IPR020845">
    <property type="entry name" value="AMP-binding_CS"/>
</dbReference>
<evidence type="ECO:0000256" key="2">
    <source>
        <dbReference type="ARBA" id="ARBA00022450"/>
    </source>
</evidence>
<dbReference type="Gene3D" id="3.30.559.30">
    <property type="entry name" value="Nonribosomal peptide synthetase, condensation domain"/>
    <property type="match status" value="6"/>
</dbReference>
<dbReference type="InterPro" id="IPR001242">
    <property type="entry name" value="Condensation_dom"/>
</dbReference>
<dbReference type="Pfam" id="PF00501">
    <property type="entry name" value="AMP-binding"/>
    <property type="match status" value="3"/>
</dbReference>
<dbReference type="SUPFAM" id="SSF47336">
    <property type="entry name" value="ACP-like"/>
    <property type="match status" value="6"/>
</dbReference>
<dbReference type="GO" id="GO:0043041">
    <property type="term" value="P:amino acid activation for nonribosomal peptide biosynthetic process"/>
    <property type="evidence" value="ECO:0007669"/>
    <property type="project" value="TreeGrafter"/>
</dbReference>
<dbReference type="InterPro" id="IPR042099">
    <property type="entry name" value="ANL_N_sf"/>
</dbReference>
<dbReference type="Gene3D" id="3.30.559.10">
    <property type="entry name" value="Chloramphenicol acetyltransferase-like domain"/>
    <property type="match status" value="6"/>
</dbReference>
<dbReference type="EMBL" id="MU853841">
    <property type="protein sequence ID" value="KAK3937945.1"/>
    <property type="molecule type" value="Genomic_DNA"/>
</dbReference>
<dbReference type="Pfam" id="PF00550">
    <property type="entry name" value="PP-binding"/>
    <property type="match status" value="6"/>
</dbReference>
<dbReference type="NCBIfam" id="NF003417">
    <property type="entry name" value="PRK04813.1"/>
    <property type="match status" value="3"/>
</dbReference>
<evidence type="ECO:0000313" key="8">
    <source>
        <dbReference type="Proteomes" id="UP001303473"/>
    </source>
</evidence>
<dbReference type="Pfam" id="PF00668">
    <property type="entry name" value="Condensation"/>
    <property type="match status" value="6"/>
</dbReference>